<keyword evidence="1" id="KW-0472">Membrane</keyword>
<accession>A0A517D2R3</accession>
<evidence type="ECO:0000256" key="1">
    <source>
        <dbReference type="SAM" id="Phobius"/>
    </source>
</evidence>
<organism evidence="2 3">
    <name type="scientific">Limosilactobacillus reuteri</name>
    <name type="common">Lactobacillus reuteri</name>
    <dbReference type="NCBI Taxonomy" id="1598"/>
    <lineage>
        <taxon>Bacteria</taxon>
        <taxon>Bacillati</taxon>
        <taxon>Bacillota</taxon>
        <taxon>Bacilli</taxon>
        <taxon>Lactobacillales</taxon>
        <taxon>Lactobacillaceae</taxon>
        <taxon>Limosilactobacillus</taxon>
    </lineage>
</organism>
<dbReference type="Proteomes" id="UP000316394">
    <property type="component" value="Chromosome"/>
</dbReference>
<evidence type="ECO:0000313" key="2">
    <source>
        <dbReference type="EMBL" id="QDR71649.1"/>
    </source>
</evidence>
<protein>
    <submittedName>
        <fullName evidence="2">Uncharacterized protein</fullName>
    </submittedName>
</protein>
<feature type="transmembrane region" description="Helical" evidence="1">
    <location>
        <begin position="39"/>
        <end position="58"/>
    </location>
</feature>
<evidence type="ECO:0000313" key="3">
    <source>
        <dbReference type="Proteomes" id="UP000316394"/>
    </source>
</evidence>
<keyword evidence="1" id="KW-1133">Transmembrane helix</keyword>
<reference evidence="2 3" key="1">
    <citation type="submission" date="2019-07" db="EMBL/GenBank/DDBJ databases">
        <title>Gastrointestinal microbiota of Peromyscus leucopus, the white-footed mouse.</title>
        <authorList>
            <person name="Milovic A."/>
            <person name="Bassam K."/>
            <person name="Barbour A.G."/>
        </authorList>
    </citation>
    <scope>NUCLEOTIDE SEQUENCE [LARGE SCALE GENOMIC DNA]</scope>
    <source>
        <strain evidence="2 3">LL7</strain>
    </source>
</reference>
<name>A0A517D2R3_LIMRT</name>
<dbReference type="EMBL" id="CP041676">
    <property type="protein sequence ID" value="QDR71649.1"/>
    <property type="molecule type" value="Genomic_DNA"/>
</dbReference>
<dbReference type="AlphaFoldDB" id="A0A517D2R3"/>
<keyword evidence="1" id="KW-0812">Transmembrane</keyword>
<gene>
    <name evidence="2" type="ORF">FOD75_00240</name>
</gene>
<dbReference type="RefSeq" id="WP_144226441.1">
    <property type="nucleotide sequence ID" value="NZ_CP041676.1"/>
</dbReference>
<feature type="transmembrane region" description="Helical" evidence="1">
    <location>
        <begin position="9"/>
        <end position="27"/>
    </location>
</feature>
<proteinExistence type="predicted"/>
<sequence>MKIHFNKDFWRDGFFYIYLLLLFLWIAPFSDGSLPLDESLLCIFFIIFTIGSMLAIMFPEMSI</sequence>